<protein>
    <submittedName>
        <fullName evidence="1">Uncharacterized protein</fullName>
    </submittedName>
</protein>
<reference evidence="1" key="1">
    <citation type="journal article" date="2014" name="Front. Microbiol.">
        <title>High frequency of phylogenetically diverse reductive dehalogenase-homologous genes in deep subseafloor sedimentary metagenomes.</title>
        <authorList>
            <person name="Kawai M."/>
            <person name="Futagami T."/>
            <person name="Toyoda A."/>
            <person name="Takaki Y."/>
            <person name="Nishi S."/>
            <person name="Hori S."/>
            <person name="Arai W."/>
            <person name="Tsubouchi T."/>
            <person name="Morono Y."/>
            <person name="Uchiyama I."/>
            <person name="Ito T."/>
            <person name="Fujiyama A."/>
            <person name="Inagaki F."/>
            <person name="Takami H."/>
        </authorList>
    </citation>
    <scope>NUCLEOTIDE SEQUENCE</scope>
    <source>
        <strain evidence="1">Expedition CK06-06</strain>
    </source>
</reference>
<sequence length="35" mass="3472">TDLPLTIVADDKITADVSIKVTGEPVLNSGSGSSA</sequence>
<comment type="caution">
    <text evidence="1">The sequence shown here is derived from an EMBL/GenBank/DDBJ whole genome shotgun (WGS) entry which is preliminary data.</text>
</comment>
<accession>X1F7V3</accession>
<evidence type="ECO:0000313" key="1">
    <source>
        <dbReference type="EMBL" id="GAH41002.1"/>
    </source>
</evidence>
<organism evidence="1">
    <name type="scientific">marine sediment metagenome</name>
    <dbReference type="NCBI Taxonomy" id="412755"/>
    <lineage>
        <taxon>unclassified sequences</taxon>
        <taxon>metagenomes</taxon>
        <taxon>ecological metagenomes</taxon>
    </lineage>
</organism>
<feature type="non-terminal residue" evidence="1">
    <location>
        <position position="1"/>
    </location>
</feature>
<proteinExistence type="predicted"/>
<dbReference type="AlphaFoldDB" id="X1F7V3"/>
<gene>
    <name evidence="1" type="ORF">S03H2_18742</name>
</gene>
<name>X1F7V3_9ZZZZ</name>
<dbReference type="EMBL" id="BARU01009742">
    <property type="protein sequence ID" value="GAH41002.1"/>
    <property type="molecule type" value="Genomic_DNA"/>
</dbReference>